<evidence type="ECO:0000313" key="11">
    <source>
        <dbReference type="EMBL" id="MDX8031043.1"/>
    </source>
</evidence>
<feature type="domain" description="Alpha-D-phosphohexomutase alpha/beta/alpha" evidence="8">
    <location>
        <begin position="11"/>
        <end position="138"/>
    </location>
</feature>
<proteinExistence type="inferred from homology"/>
<evidence type="ECO:0000259" key="10">
    <source>
        <dbReference type="Pfam" id="PF02880"/>
    </source>
</evidence>
<dbReference type="InterPro" id="IPR005846">
    <property type="entry name" value="A-D-PHexomutase_a/b/a-III"/>
</dbReference>
<evidence type="ECO:0000259" key="9">
    <source>
        <dbReference type="Pfam" id="PF02879"/>
    </source>
</evidence>
<dbReference type="Proteomes" id="UP001285521">
    <property type="component" value="Unassembled WGS sequence"/>
</dbReference>
<dbReference type="InterPro" id="IPR036900">
    <property type="entry name" value="A-D-PHexomutase_C_sf"/>
</dbReference>
<sequence>MSVPQLGLKASADGWRGVIGDGFTVSGVSLLAACVVDRVGLTTGAPVVLVTHDGRRAGAEAAQAAARAALAAGARQVRLVPHLPTPTATAAVRRGDADIALLVTASHNPARWNGLKVKVAPGCPLPRDLEAEIDAHFQVRRLDVSSRDDFVAEPADALVDQHIEEVLARAGTPRPLAVTVDGLGGVAGEPVARLCERLGWTVTRVACTPDPDFGGIVPDPSVPASRERAAGHRTDLAIVLDGDGDRIYLLDHLGRTVQPSELLALLLERREKLGVPTAGVAVTTSTGTAVREVARRIGAPVHEVGVGFKHLSPLLATNSVDVAGGAVGDLSFTEFGLDRDPFAAIVLLAELLSGTGSSLAALLDDLRARVGGLCWFESKVDVEGADPRAAGLTALRTCGLDPIEITEVDGTKFWLPDGQWLLLRASTTEGGVRVYGELGDEHATRALVRSVEEQLTNGINWGVVHD</sequence>
<dbReference type="InterPro" id="IPR005841">
    <property type="entry name" value="Alpha-D-phosphohexomutase_SF"/>
</dbReference>
<dbReference type="Gene3D" id="3.40.120.10">
    <property type="entry name" value="Alpha-D-Glucose-1,6-Bisphosphate, subunit A, domain 3"/>
    <property type="match status" value="3"/>
</dbReference>
<evidence type="ECO:0000259" key="8">
    <source>
        <dbReference type="Pfam" id="PF02878"/>
    </source>
</evidence>
<dbReference type="PROSITE" id="PS00710">
    <property type="entry name" value="PGM_PMM"/>
    <property type="match status" value="1"/>
</dbReference>
<dbReference type="PANTHER" id="PTHR43771">
    <property type="entry name" value="PHOSPHOMANNOMUTASE"/>
    <property type="match status" value="1"/>
</dbReference>
<dbReference type="Pfam" id="PF02880">
    <property type="entry name" value="PGM_PMM_III"/>
    <property type="match status" value="1"/>
</dbReference>
<keyword evidence="3" id="KW-0597">Phosphoprotein</keyword>
<evidence type="ECO:0000256" key="4">
    <source>
        <dbReference type="ARBA" id="ARBA00022723"/>
    </source>
</evidence>
<evidence type="ECO:0000256" key="2">
    <source>
        <dbReference type="ARBA" id="ARBA00010231"/>
    </source>
</evidence>
<dbReference type="SUPFAM" id="SSF55957">
    <property type="entry name" value="Phosphoglucomutase, C-terminal domain"/>
    <property type="match status" value="1"/>
</dbReference>
<keyword evidence="6" id="KW-0413">Isomerase</keyword>
<organism evidence="11 12">
    <name type="scientific">Lentzea miocenica</name>
    <dbReference type="NCBI Taxonomy" id="3095431"/>
    <lineage>
        <taxon>Bacteria</taxon>
        <taxon>Bacillati</taxon>
        <taxon>Actinomycetota</taxon>
        <taxon>Actinomycetes</taxon>
        <taxon>Pseudonocardiales</taxon>
        <taxon>Pseudonocardiaceae</taxon>
        <taxon>Lentzea</taxon>
    </lineage>
</organism>
<feature type="domain" description="Alpha-D-phosphohexomutase alpha/beta/alpha" evidence="9">
    <location>
        <begin position="162"/>
        <end position="254"/>
    </location>
</feature>
<evidence type="ECO:0008006" key="13">
    <source>
        <dbReference type="Google" id="ProtNLM"/>
    </source>
</evidence>
<dbReference type="InterPro" id="IPR016055">
    <property type="entry name" value="A-D-PHexomutase_a/b/a-I/II/III"/>
</dbReference>
<accession>A0ABU4SZA7</accession>
<dbReference type="Pfam" id="PF02879">
    <property type="entry name" value="PGM_PMM_II"/>
    <property type="match status" value="1"/>
</dbReference>
<dbReference type="Pfam" id="PF02878">
    <property type="entry name" value="PGM_PMM_I"/>
    <property type="match status" value="1"/>
</dbReference>
<evidence type="ECO:0000256" key="6">
    <source>
        <dbReference type="ARBA" id="ARBA00023235"/>
    </source>
</evidence>
<evidence type="ECO:0000256" key="3">
    <source>
        <dbReference type="ARBA" id="ARBA00022553"/>
    </source>
</evidence>
<keyword evidence="12" id="KW-1185">Reference proteome</keyword>
<feature type="domain" description="Alpha-D-phosphohexomutase alpha/beta/alpha" evidence="10">
    <location>
        <begin position="260"/>
        <end position="366"/>
    </location>
</feature>
<dbReference type="SUPFAM" id="SSF53738">
    <property type="entry name" value="Phosphoglucomutase, first 3 domains"/>
    <property type="match status" value="3"/>
</dbReference>
<evidence type="ECO:0000313" key="12">
    <source>
        <dbReference type="Proteomes" id="UP001285521"/>
    </source>
</evidence>
<reference evidence="11 12" key="1">
    <citation type="submission" date="2023-11" db="EMBL/GenBank/DDBJ databases">
        <title>Lentzea sokolovensis, sp. nov., Lentzea kristufkii, sp. nov., and Lentzea miocenensis, sp. nov., rare actinobacteria from Sokolov Coal Basin, Miocene lacustrine sediment, Czech Republic.</title>
        <authorList>
            <person name="Lara A."/>
            <person name="Kotroba L."/>
            <person name="Nouioui I."/>
            <person name="Neumann-Schaal M."/>
            <person name="Mast Y."/>
            <person name="Chronakova A."/>
        </authorList>
    </citation>
    <scope>NUCLEOTIDE SEQUENCE [LARGE SCALE GENOMIC DNA]</scope>
    <source>
        <strain evidence="11 12">BCCO 10_0856</strain>
    </source>
</reference>
<dbReference type="InterPro" id="IPR016066">
    <property type="entry name" value="A-D-PHexomutase_CS"/>
</dbReference>
<dbReference type="InterPro" id="IPR005845">
    <property type="entry name" value="A-D-PHexomutase_a/b/a-II"/>
</dbReference>
<protein>
    <recommendedName>
        <fullName evidence="13">Phosphomannomutase</fullName>
    </recommendedName>
</protein>
<comment type="similarity">
    <text evidence="2 7">Belongs to the phosphohexose mutase family.</text>
</comment>
<dbReference type="InterPro" id="IPR005844">
    <property type="entry name" value="A-D-PHexomutase_a/b/a-I"/>
</dbReference>
<dbReference type="PANTHER" id="PTHR43771:SF1">
    <property type="entry name" value="PHOSPHOMANNOMUTASE"/>
    <property type="match status" value="1"/>
</dbReference>
<name>A0ABU4SZA7_9PSEU</name>
<keyword evidence="5 7" id="KW-0460">Magnesium</keyword>
<gene>
    <name evidence="11" type="ORF">SK803_12520</name>
</gene>
<evidence type="ECO:0000256" key="1">
    <source>
        <dbReference type="ARBA" id="ARBA00001946"/>
    </source>
</evidence>
<dbReference type="PRINTS" id="PR00509">
    <property type="entry name" value="PGMPMM"/>
</dbReference>
<keyword evidence="4 7" id="KW-0479">Metal-binding</keyword>
<dbReference type="Gene3D" id="3.30.310.50">
    <property type="entry name" value="Alpha-D-phosphohexomutase, C-terminal domain"/>
    <property type="match status" value="1"/>
</dbReference>
<comment type="caution">
    <text evidence="11">The sequence shown here is derived from an EMBL/GenBank/DDBJ whole genome shotgun (WGS) entry which is preliminary data.</text>
</comment>
<dbReference type="RefSeq" id="WP_319966109.1">
    <property type="nucleotide sequence ID" value="NZ_JAXAVW010000009.1"/>
</dbReference>
<evidence type="ECO:0000256" key="5">
    <source>
        <dbReference type="ARBA" id="ARBA00022842"/>
    </source>
</evidence>
<comment type="cofactor">
    <cofactor evidence="1">
        <name>Mg(2+)</name>
        <dbReference type="ChEBI" id="CHEBI:18420"/>
    </cofactor>
</comment>
<dbReference type="EMBL" id="JAXAVW010000009">
    <property type="protein sequence ID" value="MDX8031043.1"/>
    <property type="molecule type" value="Genomic_DNA"/>
</dbReference>
<evidence type="ECO:0000256" key="7">
    <source>
        <dbReference type="RuleBase" id="RU004326"/>
    </source>
</evidence>